<dbReference type="CDD" id="cd00082">
    <property type="entry name" value="HisKA"/>
    <property type="match status" value="1"/>
</dbReference>
<dbReference type="Pfam" id="PF09984">
    <property type="entry name" value="sCache_4"/>
    <property type="match status" value="1"/>
</dbReference>
<evidence type="ECO:0000256" key="5">
    <source>
        <dbReference type="ARBA" id="ARBA00022679"/>
    </source>
</evidence>
<dbReference type="InterPro" id="IPR001789">
    <property type="entry name" value="Sig_transdc_resp-reg_receiver"/>
</dbReference>
<dbReference type="InterPro" id="IPR004358">
    <property type="entry name" value="Sig_transdc_His_kin-like_C"/>
</dbReference>
<dbReference type="Gene3D" id="3.40.50.2300">
    <property type="match status" value="1"/>
</dbReference>
<sequence length="643" mass="70939">MSLWQSGSIHNRLIGIALFPAVLLALVVFAYFLAERLDDVERQLTETGELIAEQLAPTAEYGVISGNISTLESLISGVLDTPHVLSVEVFDDHGNRLVALPPGTAGADDETIRYFSAAIRRQQIPLKNDLFLLDSAPQISDSFRYLGQVRVGLSESAFSSRQHEILYRALILAALVMVAALFLALRLAKALSEPLARMSTAVQRLKEGNLKVRLEEGEQHEIGRLMHNINTLASTLERSASEQNRTMAEMAAAREEAETANNAKSEFLAMMSHELRTPMNGVFGMLQLLETTSLSSEQTEYVQIAGESTNHLLRVINDILDFSRIEHDALELEQIPFDLADLIDHSAVIFEHTAAQQGLQMTMQRSGDPQSPRVVGDPTRIRQILVNLIGNALKFTEQGSIEITSSWHRMSANSLWLECHVSDTGIGISPQKLESMFDAFRQADNSTSRRFGGTGLGLSIARTFAEKMGGQLTASSKEGEGSCFTLGIPLPLAEAGSDIVTVENLPEKIVYSPRPLLLIEDNPVNQMVIEGMLRTLEHSVITVENGQKALDILGEGVQEFSVILMDLHLPDIDGISVFRRYLAECETRGIRPAPCIALTASAFEEDRRLCIEAGMQDFLSKPVSRQALQRSLDTWLRIDQNNH</sequence>
<dbReference type="SUPFAM" id="SSF47384">
    <property type="entry name" value="Homodimeric domain of signal transducing histidine kinase"/>
    <property type="match status" value="1"/>
</dbReference>
<dbReference type="InterPro" id="IPR003661">
    <property type="entry name" value="HisK_dim/P_dom"/>
</dbReference>
<feature type="domain" description="Histidine kinase" evidence="9">
    <location>
        <begin position="270"/>
        <end position="492"/>
    </location>
</feature>
<evidence type="ECO:0000256" key="1">
    <source>
        <dbReference type="ARBA" id="ARBA00000085"/>
    </source>
</evidence>
<feature type="domain" description="HAMP" evidence="11">
    <location>
        <begin position="189"/>
        <end position="241"/>
    </location>
</feature>
<evidence type="ECO:0000256" key="8">
    <source>
        <dbReference type="SAM" id="Phobius"/>
    </source>
</evidence>
<comment type="subcellular location">
    <subcellularLocation>
        <location evidence="2">Membrane</location>
    </subcellularLocation>
</comment>
<keyword evidence="13" id="KW-1185">Reference proteome</keyword>
<keyword evidence="5" id="KW-0808">Transferase</keyword>
<feature type="domain" description="Response regulatory" evidence="10">
    <location>
        <begin position="515"/>
        <end position="636"/>
    </location>
</feature>
<feature type="transmembrane region" description="Helical" evidence="8">
    <location>
        <begin position="165"/>
        <end position="185"/>
    </location>
</feature>
<dbReference type="InterPro" id="IPR003660">
    <property type="entry name" value="HAMP_dom"/>
</dbReference>
<dbReference type="Pfam" id="PF00512">
    <property type="entry name" value="HisKA"/>
    <property type="match status" value="1"/>
</dbReference>
<dbReference type="PROSITE" id="PS50110">
    <property type="entry name" value="RESPONSE_REGULATORY"/>
    <property type="match status" value="1"/>
</dbReference>
<dbReference type="InterPro" id="IPR036890">
    <property type="entry name" value="HATPase_C_sf"/>
</dbReference>
<evidence type="ECO:0000256" key="4">
    <source>
        <dbReference type="ARBA" id="ARBA00022553"/>
    </source>
</evidence>
<name>A0ABQ1Q0K4_9GAMM</name>
<dbReference type="EMBL" id="BMFF01000007">
    <property type="protein sequence ID" value="GGD08950.1"/>
    <property type="molecule type" value="Genomic_DNA"/>
</dbReference>
<feature type="modified residue" description="4-aspartylphosphate" evidence="7">
    <location>
        <position position="566"/>
    </location>
</feature>
<dbReference type="SUPFAM" id="SSF52172">
    <property type="entry name" value="CheY-like"/>
    <property type="match status" value="1"/>
</dbReference>
<feature type="transmembrane region" description="Helical" evidence="8">
    <location>
        <begin position="12"/>
        <end position="34"/>
    </location>
</feature>
<dbReference type="PANTHER" id="PTHR43047">
    <property type="entry name" value="TWO-COMPONENT HISTIDINE PROTEIN KINASE"/>
    <property type="match status" value="1"/>
</dbReference>
<keyword evidence="8" id="KW-0812">Transmembrane</keyword>
<organism evidence="12 13">
    <name type="scientific">Halopseudomonas salina</name>
    <dbReference type="NCBI Taxonomy" id="1323744"/>
    <lineage>
        <taxon>Bacteria</taxon>
        <taxon>Pseudomonadati</taxon>
        <taxon>Pseudomonadota</taxon>
        <taxon>Gammaproteobacteria</taxon>
        <taxon>Pseudomonadales</taxon>
        <taxon>Pseudomonadaceae</taxon>
        <taxon>Halopseudomonas</taxon>
    </lineage>
</organism>
<dbReference type="GO" id="GO:0016301">
    <property type="term" value="F:kinase activity"/>
    <property type="evidence" value="ECO:0007669"/>
    <property type="project" value="UniProtKB-KW"/>
</dbReference>
<evidence type="ECO:0000313" key="12">
    <source>
        <dbReference type="EMBL" id="GGD08950.1"/>
    </source>
</evidence>
<dbReference type="Gene3D" id="3.30.565.10">
    <property type="entry name" value="Histidine kinase-like ATPase, C-terminal domain"/>
    <property type="match status" value="1"/>
</dbReference>
<dbReference type="SMART" id="SM00304">
    <property type="entry name" value="HAMP"/>
    <property type="match status" value="1"/>
</dbReference>
<evidence type="ECO:0000256" key="2">
    <source>
        <dbReference type="ARBA" id="ARBA00004370"/>
    </source>
</evidence>
<dbReference type="PRINTS" id="PR00344">
    <property type="entry name" value="BCTRLSENSOR"/>
</dbReference>
<dbReference type="Pfam" id="PF00672">
    <property type="entry name" value="HAMP"/>
    <property type="match status" value="1"/>
</dbReference>
<reference evidence="13" key="1">
    <citation type="journal article" date="2019" name="Int. J. Syst. Evol. Microbiol.">
        <title>The Global Catalogue of Microorganisms (GCM) 10K type strain sequencing project: providing services to taxonomists for standard genome sequencing and annotation.</title>
        <authorList>
            <consortium name="The Broad Institute Genomics Platform"/>
            <consortium name="The Broad Institute Genome Sequencing Center for Infectious Disease"/>
            <person name="Wu L."/>
            <person name="Ma J."/>
        </authorList>
    </citation>
    <scope>NUCLEOTIDE SEQUENCE [LARGE SCALE GENOMIC DNA]</scope>
    <source>
        <strain evidence="13">CGMCC 1.12482</strain>
    </source>
</reference>
<evidence type="ECO:0000256" key="6">
    <source>
        <dbReference type="ARBA" id="ARBA00022777"/>
    </source>
</evidence>
<dbReference type="InterPro" id="IPR036097">
    <property type="entry name" value="HisK_dim/P_sf"/>
</dbReference>
<dbReference type="Gene3D" id="1.10.287.130">
    <property type="match status" value="1"/>
</dbReference>
<dbReference type="SUPFAM" id="SSF158472">
    <property type="entry name" value="HAMP domain-like"/>
    <property type="match status" value="1"/>
</dbReference>
<proteinExistence type="predicted"/>
<dbReference type="CDD" id="cd06225">
    <property type="entry name" value="HAMP"/>
    <property type="match status" value="1"/>
</dbReference>
<accession>A0ABQ1Q0K4</accession>
<dbReference type="EC" id="2.7.13.3" evidence="3"/>
<dbReference type="Proteomes" id="UP000638188">
    <property type="component" value="Unassembled WGS sequence"/>
</dbReference>
<gene>
    <name evidence="12" type="ORF">GCM10007418_30020</name>
</gene>
<dbReference type="SMART" id="SM00448">
    <property type="entry name" value="REC"/>
    <property type="match status" value="1"/>
</dbReference>
<dbReference type="CDD" id="cd16922">
    <property type="entry name" value="HATPase_EvgS-ArcB-TorS-like"/>
    <property type="match status" value="1"/>
</dbReference>
<dbReference type="SUPFAM" id="SSF55874">
    <property type="entry name" value="ATPase domain of HSP90 chaperone/DNA topoisomerase II/histidine kinase"/>
    <property type="match status" value="1"/>
</dbReference>
<protein>
    <recommendedName>
        <fullName evidence="3">histidine kinase</fullName>
        <ecNumber evidence="3">2.7.13.3</ecNumber>
    </recommendedName>
</protein>
<dbReference type="PROSITE" id="PS50109">
    <property type="entry name" value="HIS_KIN"/>
    <property type="match status" value="1"/>
</dbReference>
<dbReference type="PANTHER" id="PTHR43047:SF71">
    <property type="entry name" value="HISTIDINE KINASE CONTAINING CHEY-HOMOLOGOUS RECEIVER DOMAIN-RELATED"/>
    <property type="match status" value="1"/>
</dbReference>
<keyword evidence="8" id="KW-0472">Membrane</keyword>
<evidence type="ECO:0000256" key="7">
    <source>
        <dbReference type="PROSITE-ProRule" id="PRU00169"/>
    </source>
</evidence>
<dbReference type="InterPro" id="IPR003594">
    <property type="entry name" value="HATPase_dom"/>
</dbReference>
<keyword evidence="6 12" id="KW-0418">Kinase</keyword>
<dbReference type="Pfam" id="PF00072">
    <property type="entry name" value="Response_reg"/>
    <property type="match status" value="1"/>
</dbReference>
<evidence type="ECO:0000259" key="11">
    <source>
        <dbReference type="PROSITE" id="PS50885"/>
    </source>
</evidence>
<evidence type="ECO:0000256" key="3">
    <source>
        <dbReference type="ARBA" id="ARBA00012438"/>
    </source>
</evidence>
<comment type="catalytic activity">
    <reaction evidence="1">
        <text>ATP + protein L-histidine = ADP + protein N-phospho-L-histidine.</text>
        <dbReference type="EC" id="2.7.13.3"/>
    </reaction>
</comment>
<dbReference type="SMART" id="SM00387">
    <property type="entry name" value="HATPase_c"/>
    <property type="match status" value="1"/>
</dbReference>
<dbReference type="CDD" id="cd17546">
    <property type="entry name" value="REC_hyHK_CKI1_RcsC-like"/>
    <property type="match status" value="1"/>
</dbReference>
<comment type="caution">
    <text evidence="12">The sequence shown here is derived from an EMBL/GenBank/DDBJ whole genome shotgun (WGS) entry which is preliminary data.</text>
</comment>
<dbReference type="SMART" id="SM00388">
    <property type="entry name" value="HisKA"/>
    <property type="match status" value="1"/>
</dbReference>
<evidence type="ECO:0000259" key="10">
    <source>
        <dbReference type="PROSITE" id="PS50110"/>
    </source>
</evidence>
<dbReference type="InterPro" id="IPR019247">
    <property type="entry name" value="Histidine_kinase_BarA_N"/>
</dbReference>
<evidence type="ECO:0000313" key="13">
    <source>
        <dbReference type="Proteomes" id="UP000638188"/>
    </source>
</evidence>
<dbReference type="RefSeq" id="WP_150278913.1">
    <property type="nucleotide sequence ID" value="NZ_BMFF01000007.1"/>
</dbReference>
<dbReference type="Gene3D" id="6.10.340.10">
    <property type="match status" value="1"/>
</dbReference>
<dbReference type="Pfam" id="PF02518">
    <property type="entry name" value="HATPase_c"/>
    <property type="match status" value="1"/>
</dbReference>
<dbReference type="InterPro" id="IPR005467">
    <property type="entry name" value="His_kinase_dom"/>
</dbReference>
<dbReference type="InterPro" id="IPR011006">
    <property type="entry name" value="CheY-like_superfamily"/>
</dbReference>
<dbReference type="PROSITE" id="PS50885">
    <property type="entry name" value="HAMP"/>
    <property type="match status" value="1"/>
</dbReference>
<keyword evidence="8" id="KW-1133">Transmembrane helix</keyword>
<evidence type="ECO:0000259" key="9">
    <source>
        <dbReference type="PROSITE" id="PS50109"/>
    </source>
</evidence>
<keyword evidence="4 7" id="KW-0597">Phosphoprotein</keyword>